<protein>
    <submittedName>
        <fullName evidence="1">Uncharacterized protein</fullName>
    </submittedName>
</protein>
<gene>
    <name evidence="1" type="ORF">EVAR_19575_1</name>
</gene>
<sequence>MDARLNGPDWSASLSADGPAALTLCRVIHIQITPDVSPGRGAQATWEFRAFTVEVMCAHALHVHALDY</sequence>
<evidence type="ECO:0000313" key="1">
    <source>
        <dbReference type="EMBL" id="GBP25095.1"/>
    </source>
</evidence>
<keyword evidence="2" id="KW-1185">Reference proteome</keyword>
<dbReference type="EMBL" id="BGZK01000169">
    <property type="protein sequence ID" value="GBP25095.1"/>
    <property type="molecule type" value="Genomic_DNA"/>
</dbReference>
<name>A0A4C1UFA0_EUMVA</name>
<dbReference type="AlphaFoldDB" id="A0A4C1UFA0"/>
<dbReference type="Proteomes" id="UP000299102">
    <property type="component" value="Unassembled WGS sequence"/>
</dbReference>
<organism evidence="1 2">
    <name type="scientific">Eumeta variegata</name>
    <name type="common">Bagworm moth</name>
    <name type="synonym">Eumeta japonica</name>
    <dbReference type="NCBI Taxonomy" id="151549"/>
    <lineage>
        <taxon>Eukaryota</taxon>
        <taxon>Metazoa</taxon>
        <taxon>Ecdysozoa</taxon>
        <taxon>Arthropoda</taxon>
        <taxon>Hexapoda</taxon>
        <taxon>Insecta</taxon>
        <taxon>Pterygota</taxon>
        <taxon>Neoptera</taxon>
        <taxon>Endopterygota</taxon>
        <taxon>Lepidoptera</taxon>
        <taxon>Glossata</taxon>
        <taxon>Ditrysia</taxon>
        <taxon>Tineoidea</taxon>
        <taxon>Psychidae</taxon>
        <taxon>Oiketicinae</taxon>
        <taxon>Eumeta</taxon>
    </lineage>
</organism>
<evidence type="ECO:0000313" key="2">
    <source>
        <dbReference type="Proteomes" id="UP000299102"/>
    </source>
</evidence>
<reference evidence="1 2" key="1">
    <citation type="journal article" date="2019" name="Commun. Biol.">
        <title>The bagworm genome reveals a unique fibroin gene that provides high tensile strength.</title>
        <authorList>
            <person name="Kono N."/>
            <person name="Nakamura H."/>
            <person name="Ohtoshi R."/>
            <person name="Tomita M."/>
            <person name="Numata K."/>
            <person name="Arakawa K."/>
        </authorList>
    </citation>
    <scope>NUCLEOTIDE SEQUENCE [LARGE SCALE GENOMIC DNA]</scope>
</reference>
<comment type="caution">
    <text evidence="1">The sequence shown here is derived from an EMBL/GenBank/DDBJ whole genome shotgun (WGS) entry which is preliminary data.</text>
</comment>
<proteinExistence type="predicted"/>
<accession>A0A4C1UFA0</accession>